<keyword evidence="18" id="KW-1185">Reference proteome</keyword>
<evidence type="ECO:0000256" key="3">
    <source>
        <dbReference type="ARBA" id="ARBA00022538"/>
    </source>
</evidence>
<reference evidence="17 18" key="1">
    <citation type="submission" date="2012-05" db="EMBL/GenBank/DDBJ databases">
        <title>Recombination and specialization in a pathogen metapopulation.</title>
        <authorList>
            <person name="Gardiner A."/>
            <person name="Kemen E."/>
            <person name="Schultz-Larsen T."/>
            <person name="MacLean D."/>
            <person name="Van Oosterhout C."/>
            <person name="Jones J.D.G."/>
        </authorList>
    </citation>
    <scope>NUCLEOTIDE SEQUENCE [LARGE SCALE GENOMIC DNA]</scope>
    <source>
        <strain evidence="17 18">Ac Nc2</strain>
    </source>
</reference>
<evidence type="ECO:0000256" key="2">
    <source>
        <dbReference type="ARBA" id="ARBA00022448"/>
    </source>
</evidence>
<evidence type="ECO:0000256" key="13">
    <source>
        <dbReference type="SAM" id="Phobius"/>
    </source>
</evidence>
<gene>
    <name evidence="17" type="ORF">BN9_047690</name>
</gene>
<feature type="domain" description="RCK N-terminal" evidence="16">
    <location>
        <begin position="635"/>
        <end position="739"/>
    </location>
</feature>
<dbReference type="GO" id="GO:0005267">
    <property type="term" value="F:potassium channel activity"/>
    <property type="evidence" value="ECO:0007669"/>
    <property type="project" value="UniProtKB-KW"/>
</dbReference>
<proteinExistence type="predicted"/>
<evidence type="ECO:0000313" key="18">
    <source>
        <dbReference type="Proteomes" id="UP000053237"/>
    </source>
</evidence>
<dbReference type="Gene3D" id="1.10.287.70">
    <property type="match status" value="1"/>
</dbReference>
<feature type="domain" description="Calcium-activated potassium channel BK alpha subunit" evidence="14">
    <location>
        <begin position="381"/>
        <end position="478"/>
    </location>
</feature>
<dbReference type="Proteomes" id="UP000053237">
    <property type="component" value="Unassembled WGS sequence"/>
</dbReference>
<keyword evidence="10" id="KW-0407">Ion channel</keyword>
<dbReference type="InterPro" id="IPR003929">
    <property type="entry name" value="K_chnl_BK_asu"/>
</dbReference>
<comment type="subcellular location">
    <subcellularLocation>
        <location evidence="1">Membrane</location>
        <topology evidence="1">Multi-pass membrane protein</topology>
    </subcellularLocation>
</comment>
<name>A0A024GBU0_9STRA</name>
<dbReference type="PANTHER" id="PTHR10027:SF10">
    <property type="entry name" value="SLOWPOKE 2, ISOFORM D"/>
    <property type="match status" value="1"/>
</dbReference>
<dbReference type="Pfam" id="PF07885">
    <property type="entry name" value="Ion_trans_2"/>
    <property type="match status" value="1"/>
</dbReference>
<dbReference type="InterPro" id="IPR013099">
    <property type="entry name" value="K_chnl_dom"/>
</dbReference>
<evidence type="ECO:0000259" key="14">
    <source>
        <dbReference type="Pfam" id="PF03493"/>
    </source>
</evidence>
<evidence type="ECO:0008006" key="19">
    <source>
        <dbReference type="Google" id="ProtNLM"/>
    </source>
</evidence>
<evidence type="ECO:0000256" key="7">
    <source>
        <dbReference type="ARBA" id="ARBA00022989"/>
    </source>
</evidence>
<dbReference type="GO" id="GO:0016020">
    <property type="term" value="C:membrane"/>
    <property type="evidence" value="ECO:0007669"/>
    <property type="project" value="UniProtKB-SubCell"/>
</dbReference>
<feature type="transmembrane region" description="Helical" evidence="13">
    <location>
        <begin position="155"/>
        <end position="173"/>
    </location>
</feature>
<evidence type="ECO:0000259" key="16">
    <source>
        <dbReference type="Pfam" id="PF22614"/>
    </source>
</evidence>
<evidence type="ECO:0000256" key="5">
    <source>
        <dbReference type="ARBA" id="ARBA00022826"/>
    </source>
</evidence>
<evidence type="ECO:0000313" key="17">
    <source>
        <dbReference type="EMBL" id="CCI43985.1"/>
    </source>
</evidence>
<dbReference type="PANTHER" id="PTHR10027">
    <property type="entry name" value="CALCIUM-ACTIVATED POTASSIUM CHANNEL ALPHA CHAIN"/>
    <property type="match status" value="1"/>
</dbReference>
<evidence type="ECO:0000256" key="4">
    <source>
        <dbReference type="ARBA" id="ARBA00022692"/>
    </source>
</evidence>
<feature type="domain" description="Potassium channel" evidence="15">
    <location>
        <begin position="126"/>
        <end position="181"/>
    </location>
</feature>
<evidence type="ECO:0000256" key="6">
    <source>
        <dbReference type="ARBA" id="ARBA00022958"/>
    </source>
</evidence>
<keyword evidence="3" id="KW-0633">Potassium transport</keyword>
<dbReference type="EMBL" id="CAIX01000059">
    <property type="protein sequence ID" value="CCI43985.1"/>
    <property type="molecule type" value="Genomic_DNA"/>
</dbReference>
<dbReference type="STRING" id="65357.A0A024GBU0"/>
<comment type="catalytic activity">
    <reaction evidence="11">
        <text>K(+)(in) = K(+)(out)</text>
        <dbReference type="Rhea" id="RHEA:29463"/>
        <dbReference type="ChEBI" id="CHEBI:29103"/>
    </reaction>
</comment>
<protein>
    <recommendedName>
        <fullName evidence="19">Potassium channel domain-containing protein</fullName>
    </recommendedName>
</protein>
<dbReference type="Pfam" id="PF03493">
    <property type="entry name" value="BK_channel_a"/>
    <property type="match status" value="1"/>
</dbReference>
<keyword evidence="5" id="KW-0631">Potassium channel</keyword>
<dbReference type="Pfam" id="PF22614">
    <property type="entry name" value="Slo-like_RCK"/>
    <property type="match status" value="2"/>
</dbReference>
<keyword evidence="12" id="KW-0175">Coiled coil</keyword>
<evidence type="ECO:0000256" key="10">
    <source>
        <dbReference type="ARBA" id="ARBA00023303"/>
    </source>
</evidence>
<keyword evidence="7 13" id="KW-1133">Transmembrane helix</keyword>
<organism evidence="17 18">
    <name type="scientific">Albugo candida</name>
    <dbReference type="NCBI Taxonomy" id="65357"/>
    <lineage>
        <taxon>Eukaryota</taxon>
        <taxon>Sar</taxon>
        <taxon>Stramenopiles</taxon>
        <taxon>Oomycota</taxon>
        <taxon>Peronosporomycetes</taxon>
        <taxon>Albuginales</taxon>
        <taxon>Albuginaceae</taxon>
        <taxon>Albugo</taxon>
    </lineage>
</organism>
<accession>A0A024GBU0</accession>
<evidence type="ECO:0000256" key="9">
    <source>
        <dbReference type="ARBA" id="ARBA00023136"/>
    </source>
</evidence>
<dbReference type="OrthoDB" id="10035564at2759"/>
<dbReference type="Gene3D" id="3.40.50.720">
    <property type="entry name" value="NAD(P)-binding Rossmann-like Domain"/>
    <property type="match status" value="1"/>
</dbReference>
<dbReference type="InterPro" id="IPR047871">
    <property type="entry name" value="K_chnl_Slo-like"/>
</dbReference>
<feature type="coiled-coil region" evidence="12">
    <location>
        <begin position="529"/>
        <end position="583"/>
    </location>
</feature>
<dbReference type="InParanoid" id="A0A024GBU0"/>
<sequence length="989" mass="112811">MLSSLFDLLSIVSHFSLPLRSMQEDGLWKRSWLDFGFIRSYLLYGVVFELFEKFKHKTFGTQLAFLIFQFCCLIFFAASMLFSFERLGDLPGLDTYLLHVYECSNSNSVTILASNSSGTPEFSDCTESWSIFVAIYFMFVTLSTVGYGDFTPKTVLGQCTVCLIIVVGIYTFANACGDLLKVYGDPRHSNARYNIVKNTMHVIVTGNPSLAQIKEFVHEFFQSNHIIPSPSQPIQNVHCHTPPLLSSKWLECREIEPIWQKDIVFLLEYDQTTDEIGSIFLRQFSQFLQENPKYQRHVFLLYGSPLYYSDLQRAQFRRSKAIFFLPNKNSNKADQEDANTIVRVLSVAQQVHTQIPLKLFAMLLHSENRTLLEAAGIPAERIVCADEIRLGLMALSCRCPGLSTVLSNLIIGQIHLVPVLLPSLQQDSLPHWENEYIEGTRKKIHSCAISPRFAGLTFTQAAQLIYHESNGGVVLLAVQFSIHSQIYWNPGHWLRLPINCNCFFITDTMEKLDAFSGTFIVDLDPYTSKSMIQNNLRRAQTQFNRLETRAISFAQVVRQREIAQIAEREAMEAMRERDFLANNAMWHKYQHNLLARAKRAQHTVERRLPRNVREQCGRTRYKMEPPNALLLQRGGHIIVCSNLTNDGDLVPVNRLEKFLCPLRAPHIVPKLPVVVVDPATLIGFSALDQVFHIQASPQKHSVLVSAGLYTASAVIVLAQGTHGHGHDDSKSIFNANMVDYALQRDTFTMLELWNVENTKFLDIRHRDLSDALREHSRISSYHASHEGILSDYQPLFRKQNWWELQMETLSRFFGFIGEFFLGDGIGKRMKFAFCRSKSQQSKKMGQTEEPRNALLQERYMTGNLFRSSVVDTLLIQSFLNVSIYNLIHTSLRGQCCFACYSVPIAFRTAEGVPYKVIFDAMIGGMTHALPFAIFRAAGGKHQVPHAYVYTLPSSDTIVYARDKIFVIIDSRSLHQAATKLQRVFRQTTR</sequence>
<evidence type="ECO:0000256" key="1">
    <source>
        <dbReference type="ARBA" id="ARBA00004141"/>
    </source>
</evidence>
<dbReference type="InterPro" id="IPR003148">
    <property type="entry name" value="RCK_N"/>
</dbReference>
<feature type="transmembrane region" description="Helical" evidence="13">
    <location>
        <begin position="63"/>
        <end position="84"/>
    </location>
</feature>
<evidence type="ECO:0000256" key="11">
    <source>
        <dbReference type="ARBA" id="ARBA00034430"/>
    </source>
</evidence>
<evidence type="ECO:0000259" key="15">
    <source>
        <dbReference type="Pfam" id="PF07885"/>
    </source>
</evidence>
<feature type="transmembrane region" description="Helical" evidence="13">
    <location>
        <begin position="32"/>
        <end position="51"/>
    </location>
</feature>
<feature type="transmembrane region" description="Helical" evidence="13">
    <location>
        <begin position="129"/>
        <end position="148"/>
    </location>
</feature>
<comment type="caution">
    <text evidence="17">The sequence shown here is derived from an EMBL/GenBank/DDBJ whole genome shotgun (WGS) entry which is preliminary data.</text>
</comment>
<keyword evidence="6" id="KW-0630">Potassium</keyword>
<evidence type="ECO:0000256" key="12">
    <source>
        <dbReference type="SAM" id="Coils"/>
    </source>
</evidence>
<dbReference type="SUPFAM" id="SSF81324">
    <property type="entry name" value="Voltage-gated potassium channels"/>
    <property type="match status" value="1"/>
</dbReference>
<keyword evidence="4 13" id="KW-0812">Transmembrane</keyword>
<dbReference type="AlphaFoldDB" id="A0A024GBU0"/>
<evidence type="ECO:0000256" key="8">
    <source>
        <dbReference type="ARBA" id="ARBA00023065"/>
    </source>
</evidence>
<keyword evidence="9 13" id="KW-0472">Membrane</keyword>
<keyword evidence="2" id="KW-0813">Transport</keyword>
<keyword evidence="8" id="KW-0406">Ion transport</keyword>
<feature type="domain" description="RCK N-terminal" evidence="16">
    <location>
        <begin position="284"/>
        <end position="349"/>
    </location>
</feature>